<dbReference type="SMART" id="SM00342">
    <property type="entry name" value="HTH_ARAC"/>
    <property type="match status" value="1"/>
</dbReference>
<dbReference type="PROSITE" id="PS01124">
    <property type="entry name" value="HTH_ARAC_FAMILY_2"/>
    <property type="match status" value="1"/>
</dbReference>
<comment type="caution">
    <text evidence="5">The sequence shown here is derived from an EMBL/GenBank/DDBJ whole genome shotgun (WGS) entry which is preliminary data.</text>
</comment>
<dbReference type="InterPro" id="IPR018060">
    <property type="entry name" value="HTH_AraC"/>
</dbReference>
<keyword evidence="3" id="KW-0804">Transcription</keyword>
<evidence type="ECO:0000259" key="4">
    <source>
        <dbReference type="PROSITE" id="PS01124"/>
    </source>
</evidence>
<dbReference type="SUPFAM" id="SSF51215">
    <property type="entry name" value="Regulatory protein AraC"/>
    <property type="match status" value="1"/>
</dbReference>
<dbReference type="PANTHER" id="PTHR43280">
    <property type="entry name" value="ARAC-FAMILY TRANSCRIPTIONAL REGULATOR"/>
    <property type="match status" value="1"/>
</dbReference>
<proteinExistence type="predicted"/>
<dbReference type="AlphaFoldDB" id="A0AAE3DPU4"/>
<name>A0AAE3DPU4_9FIRM</name>
<dbReference type="Gene3D" id="1.10.10.60">
    <property type="entry name" value="Homeodomain-like"/>
    <property type="match status" value="2"/>
</dbReference>
<dbReference type="SUPFAM" id="SSF46689">
    <property type="entry name" value="Homeodomain-like"/>
    <property type="match status" value="2"/>
</dbReference>
<dbReference type="InterPro" id="IPR037923">
    <property type="entry name" value="HTH-like"/>
</dbReference>
<evidence type="ECO:0000256" key="2">
    <source>
        <dbReference type="ARBA" id="ARBA00023125"/>
    </source>
</evidence>
<dbReference type="Pfam" id="PF12833">
    <property type="entry name" value="HTH_18"/>
    <property type="match status" value="1"/>
</dbReference>
<keyword evidence="6" id="KW-1185">Reference proteome</keyword>
<dbReference type="Proteomes" id="UP001197875">
    <property type="component" value="Unassembled WGS sequence"/>
</dbReference>
<dbReference type="GO" id="GO:0003700">
    <property type="term" value="F:DNA-binding transcription factor activity"/>
    <property type="evidence" value="ECO:0007669"/>
    <property type="project" value="InterPro"/>
</dbReference>
<dbReference type="InterPro" id="IPR003313">
    <property type="entry name" value="AraC-bd"/>
</dbReference>
<evidence type="ECO:0000256" key="1">
    <source>
        <dbReference type="ARBA" id="ARBA00023015"/>
    </source>
</evidence>
<dbReference type="GO" id="GO:0043565">
    <property type="term" value="F:sequence-specific DNA binding"/>
    <property type="evidence" value="ECO:0007669"/>
    <property type="project" value="InterPro"/>
</dbReference>
<protein>
    <submittedName>
        <fullName evidence="5">AraC family transcriptional regulator</fullName>
    </submittedName>
</protein>
<dbReference type="Pfam" id="PF02311">
    <property type="entry name" value="AraC_binding"/>
    <property type="match status" value="1"/>
</dbReference>
<organism evidence="5 6">
    <name type="scientific">Fusicatenibacter faecihominis</name>
    <dbReference type="NCBI Taxonomy" id="2881276"/>
    <lineage>
        <taxon>Bacteria</taxon>
        <taxon>Bacillati</taxon>
        <taxon>Bacillota</taxon>
        <taxon>Clostridia</taxon>
        <taxon>Lachnospirales</taxon>
        <taxon>Lachnospiraceae</taxon>
        <taxon>Fusicatenibacter</taxon>
    </lineage>
</organism>
<dbReference type="PANTHER" id="PTHR43280:SF2">
    <property type="entry name" value="HTH-TYPE TRANSCRIPTIONAL REGULATOR EXSA"/>
    <property type="match status" value="1"/>
</dbReference>
<dbReference type="InterPro" id="IPR009057">
    <property type="entry name" value="Homeodomain-like_sf"/>
</dbReference>
<dbReference type="InterPro" id="IPR018062">
    <property type="entry name" value="HTH_AraC-typ_CS"/>
</dbReference>
<sequence length="300" mass="35321">MEILNLTSESIFPSKDLPFYIGKYYHTNFSDLKIHTHDFIEIVYVYDGKGYHIYNNVTYPVSKGELYIINSRTPHCFYPTDKSNSEHLVVYNLCFLPEFISSINIHLPILVELTDIMLYKSLYPDEIIYSPDLKLNGSMRTEIEQLYEKMYLEFTSKGINYVELLRLSLCELLLKIHRFYRQNHASPESAVIKYRHQLIPDCIQYLRENYSKKVTIEELSNNFFLSKSYLSSLFKKATGSGVVEYLQHIRIERACELLTNTTLSITEISTQVGYTDYRFFNKSFKKITGVTAHEYRKKNE</sequence>
<dbReference type="EMBL" id="JAJEPR010000001">
    <property type="protein sequence ID" value="MCC2188360.1"/>
    <property type="molecule type" value="Genomic_DNA"/>
</dbReference>
<keyword evidence="2" id="KW-0238">DNA-binding</keyword>
<reference evidence="5 6" key="1">
    <citation type="submission" date="2021-10" db="EMBL/GenBank/DDBJ databases">
        <title>Anaerobic single-cell dispensing facilitates the cultivation of human gut bacteria.</title>
        <authorList>
            <person name="Afrizal A."/>
        </authorList>
    </citation>
    <scope>NUCLEOTIDE SEQUENCE [LARGE SCALE GENOMIC DNA]</scope>
    <source>
        <strain evidence="5 6">CLA-AA-H277</strain>
    </source>
</reference>
<evidence type="ECO:0000313" key="6">
    <source>
        <dbReference type="Proteomes" id="UP001197875"/>
    </source>
</evidence>
<evidence type="ECO:0000256" key="3">
    <source>
        <dbReference type="ARBA" id="ARBA00023163"/>
    </source>
</evidence>
<accession>A0AAE3DPU4</accession>
<dbReference type="Gene3D" id="2.60.120.10">
    <property type="entry name" value="Jelly Rolls"/>
    <property type="match status" value="1"/>
</dbReference>
<dbReference type="RefSeq" id="WP_227613971.1">
    <property type="nucleotide sequence ID" value="NZ_JAJEPR010000001.1"/>
</dbReference>
<evidence type="ECO:0000313" key="5">
    <source>
        <dbReference type="EMBL" id="MCC2188360.1"/>
    </source>
</evidence>
<gene>
    <name evidence="5" type="ORF">LKD71_00750</name>
</gene>
<dbReference type="PROSITE" id="PS00041">
    <property type="entry name" value="HTH_ARAC_FAMILY_1"/>
    <property type="match status" value="1"/>
</dbReference>
<dbReference type="InterPro" id="IPR014710">
    <property type="entry name" value="RmlC-like_jellyroll"/>
</dbReference>
<keyword evidence="1" id="KW-0805">Transcription regulation</keyword>
<feature type="domain" description="HTH araC/xylS-type" evidence="4">
    <location>
        <begin position="200"/>
        <end position="298"/>
    </location>
</feature>